<dbReference type="InterPro" id="IPR013785">
    <property type="entry name" value="Aldolase_TIM"/>
</dbReference>
<dbReference type="EMBL" id="DWZD01000047">
    <property type="protein sequence ID" value="HJA79728.1"/>
    <property type="molecule type" value="Genomic_DNA"/>
</dbReference>
<gene>
    <name evidence="11" type="primary">cimA</name>
    <name evidence="11" type="ORF">H9784_09230</name>
</gene>
<evidence type="ECO:0000256" key="5">
    <source>
        <dbReference type="ARBA" id="ARBA00022679"/>
    </source>
</evidence>
<organism evidence="11 12">
    <name type="scientific">Candidatus Desulfovibrio intestinavium</name>
    <dbReference type="NCBI Taxonomy" id="2838534"/>
    <lineage>
        <taxon>Bacteria</taxon>
        <taxon>Pseudomonadati</taxon>
        <taxon>Thermodesulfobacteriota</taxon>
        <taxon>Desulfovibrionia</taxon>
        <taxon>Desulfovibrionales</taxon>
        <taxon>Desulfovibrionaceae</taxon>
        <taxon>Desulfovibrio</taxon>
    </lineage>
</organism>
<comment type="pathway">
    <text evidence="1">Amino-acid biosynthesis; L-isoleucine biosynthesis; 2-oxobutanoate from pyruvate: step 1/3.</text>
</comment>
<keyword evidence="6" id="KW-0100">Branched-chain amino acid biosynthesis</keyword>
<dbReference type="InterPro" id="IPR013709">
    <property type="entry name" value="2-isopropylmalate_synth_dimer"/>
</dbReference>
<name>A0A9D2HQK4_9BACT</name>
<dbReference type="Proteomes" id="UP000823821">
    <property type="component" value="Unassembled WGS sequence"/>
</dbReference>
<dbReference type="PANTHER" id="PTHR43538">
    <property type="entry name" value="ALPHA-IPM SYNTHASE/HOMOCITRATE SYNTHASE"/>
    <property type="match status" value="1"/>
</dbReference>
<evidence type="ECO:0000256" key="1">
    <source>
        <dbReference type="ARBA" id="ARBA00004743"/>
    </source>
</evidence>
<protein>
    <recommendedName>
        <fullName evidence="8">Citramalate synthase</fullName>
        <ecNumber evidence="8">2.3.3.21</ecNumber>
    </recommendedName>
</protein>
<evidence type="ECO:0000256" key="9">
    <source>
        <dbReference type="RuleBase" id="RU003523"/>
    </source>
</evidence>
<keyword evidence="3" id="KW-0028">Amino-acid biosynthesis</keyword>
<dbReference type="SUPFAM" id="SSF110921">
    <property type="entry name" value="2-isopropylmalate synthase LeuA, allosteric (dimerisation) domain"/>
    <property type="match status" value="1"/>
</dbReference>
<dbReference type="Pfam" id="PF08502">
    <property type="entry name" value="LeuA_dimer"/>
    <property type="match status" value="1"/>
</dbReference>
<evidence type="ECO:0000313" key="12">
    <source>
        <dbReference type="Proteomes" id="UP000823821"/>
    </source>
</evidence>
<keyword evidence="4" id="KW-0412">Isoleucine biosynthesis</keyword>
<sequence>MSRKIIMYDTTLRDGTQSEEVSLSTADKIKVALRLDEFGIDYIEAGWPGSNPVDVEFFREIASYHLKHARIAAFGSTHHPAHTPETDPNLAALVEAAVPAVTIFGKSCERHAREALNITPERNLEVIRNSLAYLCRFVGEVYFDAEHFFDGYKHDAAYATAVIRTAHEAGARISTLCDTNGGTLPDDVARIVEALRTALPDVRLGIHVHNDCEMAVANSLVAVQAGAEMVQGTINGVGERCGNANLCSIIPVLQVKCGLSCLPPDESQRLRQLSALSAWFAEVANMKPFRRQPFVGKSAFAHKGGVHASAVNRCSSLYEHMPPETVGNAQRILITELAGRSNIVSMARGFGFHLDKDEPVVRGLFNELKKKTCLGYDYASAEASVELLILRKLARRGVRDFFRLVRYHVTSLRGSTGENMDEATVMVEVEGVVEHTAATGNGPVNALDTALRKALKPFYPRLTEMRLLDFKVRVLTTADDVGRPGGTASVVRVLIESGDASRTWVTVGVSHDIIEASWQALADSVIYKLYRDEEERRRQDN</sequence>
<dbReference type="InterPro" id="IPR036230">
    <property type="entry name" value="LeuA_allosteric_dom_sf"/>
</dbReference>
<dbReference type="GO" id="GO:0003852">
    <property type="term" value="F:2-isopropylmalate synthase activity"/>
    <property type="evidence" value="ECO:0007669"/>
    <property type="project" value="InterPro"/>
</dbReference>
<evidence type="ECO:0000256" key="2">
    <source>
        <dbReference type="ARBA" id="ARBA00006154"/>
    </source>
</evidence>
<dbReference type="Gene3D" id="3.30.160.270">
    <property type="match status" value="1"/>
</dbReference>
<dbReference type="PROSITE" id="PS50991">
    <property type="entry name" value="PYR_CT"/>
    <property type="match status" value="1"/>
</dbReference>
<evidence type="ECO:0000256" key="7">
    <source>
        <dbReference type="ARBA" id="ARBA00048263"/>
    </source>
</evidence>
<dbReference type="Pfam" id="PF00682">
    <property type="entry name" value="HMGL-like"/>
    <property type="match status" value="1"/>
</dbReference>
<evidence type="ECO:0000256" key="8">
    <source>
        <dbReference type="NCBIfam" id="TIGR00977"/>
    </source>
</evidence>
<reference evidence="11" key="1">
    <citation type="journal article" date="2021" name="PeerJ">
        <title>Extensive microbial diversity within the chicken gut microbiome revealed by metagenomics and culture.</title>
        <authorList>
            <person name="Gilroy R."/>
            <person name="Ravi A."/>
            <person name="Getino M."/>
            <person name="Pursley I."/>
            <person name="Horton D.L."/>
            <person name="Alikhan N.F."/>
            <person name="Baker D."/>
            <person name="Gharbi K."/>
            <person name="Hall N."/>
            <person name="Watson M."/>
            <person name="Adriaenssens E.M."/>
            <person name="Foster-Nyarko E."/>
            <person name="Jarju S."/>
            <person name="Secka A."/>
            <person name="Antonio M."/>
            <person name="Oren A."/>
            <person name="Chaudhuri R.R."/>
            <person name="La Ragione R."/>
            <person name="Hildebrand F."/>
            <person name="Pallen M.J."/>
        </authorList>
    </citation>
    <scope>NUCLEOTIDE SEQUENCE</scope>
    <source>
        <strain evidence="11">5032</strain>
    </source>
</reference>
<reference evidence="11" key="2">
    <citation type="submission" date="2021-04" db="EMBL/GenBank/DDBJ databases">
        <authorList>
            <person name="Gilroy R."/>
        </authorList>
    </citation>
    <scope>NUCLEOTIDE SEQUENCE</scope>
    <source>
        <strain evidence="11">5032</strain>
    </source>
</reference>
<keyword evidence="11" id="KW-0012">Acyltransferase</keyword>
<dbReference type="GO" id="GO:0009097">
    <property type="term" value="P:isoleucine biosynthetic process"/>
    <property type="evidence" value="ECO:0007669"/>
    <property type="project" value="UniProtKB-UniRule"/>
</dbReference>
<dbReference type="InterPro" id="IPR005675">
    <property type="entry name" value="Citramal_synthase"/>
</dbReference>
<accession>A0A9D2HQK4</accession>
<dbReference type="EC" id="2.3.3.21" evidence="8"/>
<dbReference type="PANTHER" id="PTHR43538:SF1">
    <property type="entry name" value="(R)-CITRAMALATE SYNTHASE"/>
    <property type="match status" value="1"/>
</dbReference>
<dbReference type="Gene3D" id="3.20.20.70">
    <property type="entry name" value="Aldolase class I"/>
    <property type="match status" value="1"/>
</dbReference>
<dbReference type="Pfam" id="PF22617">
    <property type="entry name" value="HCS_D2"/>
    <property type="match status" value="1"/>
</dbReference>
<dbReference type="SMART" id="SM00917">
    <property type="entry name" value="LeuA_dimer"/>
    <property type="match status" value="1"/>
</dbReference>
<dbReference type="InterPro" id="IPR002034">
    <property type="entry name" value="AIPM/Hcit_synth_CS"/>
</dbReference>
<evidence type="ECO:0000256" key="4">
    <source>
        <dbReference type="ARBA" id="ARBA00022624"/>
    </source>
</evidence>
<dbReference type="PROSITE" id="PS00815">
    <property type="entry name" value="AIPM_HOMOCIT_SYNTH_1"/>
    <property type="match status" value="1"/>
</dbReference>
<dbReference type="InterPro" id="IPR000891">
    <property type="entry name" value="PYR_CT"/>
</dbReference>
<comment type="catalytic activity">
    <reaction evidence="7">
        <text>pyruvate + acetyl-CoA + H2O = (3R)-citramalate + CoA + H(+)</text>
        <dbReference type="Rhea" id="RHEA:19045"/>
        <dbReference type="ChEBI" id="CHEBI:15361"/>
        <dbReference type="ChEBI" id="CHEBI:15377"/>
        <dbReference type="ChEBI" id="CHEBI:15378"/>
        <dbReference type="ChEBI" id="CHEBI:30934"/>
        <dbReference type="ChEBI" id="CHEBI:57287"/>
        <dbReference type="ChEBI" id="CHEBI:57288"/>
        <dbReference type="EC" id="2.3.3.21"/>
    </reaction>
</comment>
<comment type="caution">
    <text evidence="11">The sequence shown here is derived from an EMBL/GenBank/DDBJ whole genome shotgun (WGS) entry which is preliminary data.</text>
</comment>
<evidence type="ECO:0000256" key="6">
    <source>
        <dbReference type="ARBA" id="ARBA00023304"/>
    </source>
</evidence>
<comment type="similarity">
    <text evidence="2 9">Belongs to the alpha-IPM synthase/homocitrate synthase family.</text>
</comment>
<dbReference type="Gene3D" id="1.10.238.260">
    <property type="match status" value="1"/>
</dbReference>
<dbReference type="NCBIfam" id="TIGR00977">
    <property type="entry name" value="citramal_synth"/>
    <property type="match status" value="1"/>
</dbReference>
<dbReference type="InterPro" id="IPR054691">
    <property type="entry name" value="LeuA/HCS_post-cat"/>
</dbReference>
<keyword evidence="5 9" id="KW-0808">Transferase</keyword>
<dbReference type="GO" id="GO:0043714">
    <property type="term" value="F:(R)-citramalate synthase activity"/>
    <property type="evidence" value="ECO:0007669"/>
    <property type="project" value="UniProtKB-UniRule"/>
</dbReference>
<dbReference type="CDD" id="cd07941">
    <property type="entry name" value="DRE_TIM_LeuA3"/>
    <property type="match status" value="1"/>
</dbReference>
<evidence type="ECO:0000313" key="11">
    <source>
        <dbReference type="EMBL" id="HJA79728.1"/>
    </source>
</evidence>
<feature type="domain" description="Pyruvate carboxyltransferase" evidence="10">
    <location>
        <begin position="5"/>
        <end position="274"/>
    </location>
</feature>
<dbReference type="SUPFAM" id="SSF51569">
    <property type="entry name" value="Aldolase"/>
    <property type="match status" value="1"/>
</dbReference>
<dbReference type="AlphaFoldDB" id="A0A9D2HQK4"/>
<evidence type="ECO:0000259" key="10">
    <source>
        <dbReference type="PROSITE" id="PS50991"/>
    </source>
</evidence>
<proteinExistence type="inferred from homology"/>
<evidence type="ECO:0000256" key="3">
    <source>
        <dbReference type="ARBA" id="ARBA00022605"/>
    </source>
</evidence>
<dbReference type="GO" id="GO:0009098">
    <property type="term" value="P:L-leucine biosynthetic process"/>
    <property type="evidence" value="ECO:0007669"/>
    <property type="project" value="InterPro"/>
</dbReference>